<protein>
    <submittedName>
        <fullName evidence="1">Uncharacterized protein</fullName>
    </submittedName>
</protein>
<proteinExistence type="predicted"/>
<gene>
    <name evidence="1" type="ORF">EA472_22680</name>
</gene>
<dbReference type="EMBL" id="REFZ01000069">
    <property type="protein sequence ID" value="RQG93742.1"/>
    <property type="molecule type" value="Genomic_DNA"/>
</dbReference>
<dbReference type="Proteomes" id="UP000281431">
    <property type="component" value="Unassembled WGS sequence"/>
</dbReference>
<dbReference type="AlphaFoldDB" id="A0A3N6N5Z1"/>
<accession>A0A3N6N5Z1</accession>
<keyword evidence="2" id="KW-1185">Reference proteome</keyword>
<comment type="caution">
    <text evidence="1">The sequence shown here is derived from an EMBL/GenBank/DDBJ whole genome shotgun (WGS) entry which is preliminary data.</text>
</comment>
<sequence>MNSLGYHILAHLERHDDVDQKAEYGRHINKQPEFSRSQNMPDLVLENIVDVVQYEFALEPPATPEDVQPITHDEYRDFWRGELSSEPWDIYSIADEMADRFPINRGWAFKNARQHLNQLILQARMRGYRQDRLAGRRFRWGGPDPEHPACEWIMEQVPEEGLPYHEIVDLMGEAKSRFVEDPPSSNHVVHDWCRHEIREVR</sequence>
<name>A0A3N6N5Z1_NATCH</name>
<organism evidence="1 2">
    <name type="scientific">Natrarchaeobius chitinivorans</name>
    <dbReference type="NCBI Taxonomy" id="1679083"/>
    <lineage>
        <taxon>Archaea</taxon>
        <taxon>Methanobacteriati</taxon>
        <taxon>Methanobacteriota</taxon>
        <taxon>Stenosarchaea group</taxon>
        <taxon>Halobacteria</taxon>
        <taxon>Halobacteriales</taxon>
        <taxon>Natrialbaceae</taxon>
        <taxon>Natrarchaeobius</taxon>
    </lineage>
</organism>
<evidence type="ECO:0000313" key="2">
    <source>
        <dbReference type="Proteomes" id="UP000281431"/>
    </source>
</evidence>
<evidence type="ECO:0000313" key="1">
    <source>
        <dbReference type="EMBL" id="RQG93742.1"/>
    </source>
</evidence>
<reference evidence="1 2" key="1">
    <citation type="submission" date="2018-10" db="EMBL/GenBank/DDBJ databases">
        <title>Natrarchaeobius chitinivorans gen. nov., sp. nov., and Natrarchaeobius haloalkaliphilus sp. nov., alkaliphilic, chitin-utilizing haloarchaea from hypersaline alkaline lakes.</title>
        <authorList>
            <person name="Sorokin D.Y."/>
            <person name="Elcheninov A.G."/>
            <person name="Kostrikina N.A."/>
            <person name="Bale N.J."/>
            <person name="Sinninghe Damste J.S."/>
            <person name="Khijniak T.V."/>
            <person name="Kublanov I.V."/>
            <person name="Toshchakov S.V."/>
        </authorList>
    </citation>
    <scope>NUCLEOTIDE SEQUENCE [LARGE SCALE GENOMIC DNA]</scope>
    <source>
        <strain evidence="1 2">AArcht7</strain>
    </source>
</reference>